<organism evidence="1 2">
    <name type="scientific">Exophiala sideris</name>
    <dbReference type="NCBI Taxonomy" id="1016849"/>
    <lineage>
        <taxon>Eukaryota</taxon>
        <taxon>Fungi</taxon>
        <taxon>Dikarya</taxon>
        <taxon>Ascomycota</taxon>
        <taxon>Pezizomycotina</taxon>
        <taxon>Eurotiomycetes</taxon>
        <taxon>Chaetothyriomycetidae</taxon>
        <taxon>Chaetothyriales</taxon>
        <taxon>Herpotrichiellaceae</taxon>
        <taxon>Exophiala</taxon>
    </lineage>
</organism>
<sequence length="266" mass="29804">MSPVKENSRRFVSILEEEWSSRSDKSSNDLQSSSNAILYGMVAVARGTVKQRENAFTNKSAQSLEMVADTMQRYLKAWDRTKNHIRVSTTIQSFLWRNCSCMARLSHTLYEITTMDLQIVAGKNPVEGKFHSAADYMRSKGAAKVLRERFCSASDSVHSHHCLWCLYLAGLVCWNFGLAITGTVDAEELVCNGRVTSRKLAKEKCDIYLQSIIGDGDLPRDARYHWKTAGMLIVLIDFLRAQCCGGLIEEGVELLIRIAGLKTGHS</sequence>
<dbReference type="EMBL" id="JAVRRF010000012">
    <property type="protein sequence ID" value="KAK5059527.1"/>
    <property type="molecule type" value="Genomic_DNA"/>
</dbReference>
<comment type="caution">
    <text evidence="1">The sequence shown here is derived from an EMBL/GenBank/DDBJ whole genome shotgun (WGS) entry which is preliminary data.</text>
</comment>
<proteinExistence type="predicted"/>
<gene>
    <name evidence="1" type="ORF">LTR69_006116</name>
</gene>
<dbReference type="Proteomes" id="UP001345691">
    <property type="component" value="Unassembled WGS sequence"/>
</dbReference>
<evidence type="ECO:0000313" key="1">
    <source>
        <dbReference type="EMBL" id="KAK5059527.1"/>
    </source>
</evidence>
<name>A0ABR0JAK6_9EURO</name>
<protein>
    <recommendedName>
        <fullName evidence="3">Transcription factor domain-containing protein</fullName>
    </recommendedName>
</protein>
<evidence type="ECO:0000313" key="2">
    <source>
        <dbReference type="Proteomes" id="UP001345691"/>
    </source>
</evidence>
<accession>A0ABR0JAK6</accession>
<reference evidence="1 2" key="1">
    <citation type="submission" date="2023-08" db="EMBL/GenBank/DDBJ databases">
        <title>Black Yeasts Isolated from many extreme environments.</title>
        <authorList>
            <person name="Coleine C."/>
            <person name="Stajich J.E."/>
            <person name="Selbmann L."/>
        </authorList>
    </citation>
    <scope>NUCLEOTIDE SEQUENCE [LARGE SCALE GENOMIC DNA]</scope>
    <source>
        <strain evidence="1 2">CCFEE 6328</strain>
    </source>
</reference>
<evidence type="ECO:0008006" key="3">
    <source>
        <dbReference type="Google" id="ProtNLM"/>
    </source>
</evidence>
<keyword evidence="2" id="KW-1185">Reference proteome</keyword>